<evidence type="ECO:0000256" key="6">
    <source>
        <dbReference type="ARBA" id="ARBA00022801"/>
    </source>
</evidence>
<evidence type="ECO:0000256" key="7">
    <source>
        <dbReference type="ARBA" id="ARBA00023295"/>
    </source>
</evidence>
<evidence type="ECO:0000256" key="2">
    <source>
        <dbReference type="ARBA" id="ARBA00004613"/>
    </source>
</evidence>
<comment type="catalytic activity">
    <reaction evidence="1">
        <text>Random hydrolysis of (1-&gt;4)-beta-D-mannosidic linkages in mannans, galactomannans and glucomannans.</text>
        <dbReference type="EC" id="3.2.1.78"/>
    </reaction>
</comment>
<dbReference type="EMBL" id="CP034235">
    <property type="protein sequence ID" value="QGQ98357.1"/>
    <property type="molecule type" value="Genomic_DNA"/>
</dbReference>
<dbReference type="PANTHER" id="PTHR31451:SF39">
    <property type="entry name" value="MANNAN ENDO-1,4-BETA-MANNOSIDASE 1"/>
    <property type="match status" value="1"/>
</dbReference>
<dbReference type="Gene3D" id="2.60.40.10">
    <property type="entry name" value="Immunoglobulins"/>
    <property type="match status" value="1"/>
</dbReference>
<dbReference type="EC" id="3.2.1.78" evidence="3"/>
<dbReference type="InterPro" id="IPR045053">
    <property type="entry name" value="MAN-like"/>
</dbReference>
<protein>
    <recommendedName>
        <fullName evidence="3">mannan endo-1,4-beta-mannosidase</fullName>
        <ecNumber evidence="3">3.2.1.78</ecNumber>
    </recommendedName>
</protein>
<evidence type="ECO:0000313" key="10">
    <source>
        <dbReference type="EMBL" id="QGQ98357.1"/>
    </source>
</evidence>
<dbReference type="Gene3D" id="2.60.120.430">
    <property type="entry name" value="Galactose-binding lectin"/>
    <property type="match status" value="2"/>
</dbReference>
<feature type="domain" description="Glycoside hydrolase family 5" evidence="9">
    <location>
        <begin position="45"/>
        <end position="272"/>
    </location>
</feature>
<dbReference type="InterPro" id="IPR003961">
    <property type="entry name" value="FN3_dom"/>
</dbReference>
<dbReference type="SUPFAM" id="SSF51445">
    <property type="entry name" value="(Trans)glycosidases"/>
    <property type="match status" value="1"/>
</dbReference>
<dbReference type="Pfam" id="PF03425">
    <property type="entry name" value="CBM_11"/>
    <property type="match status" value="3"/>
</dbReference>
<dbReference type="OrthoDB" id="9801493at2"/>
<proteinExistence type="predicted"/>
<dbReference type="RefSeq" id="WP_155703462.1">
    <property type="nucleotide sequence ID" value="NZ_CP034235.1"/>
</dbReference>
<dbReference type="InterPro" id="IPR001547">
    <property type="entry name" value="Glyco_hydro_5"/>
</dbReference>
<dbReference type="Gene3D" id="3.20.20.80">
    <property type="entry name" value="Glycosidases"/>
    <property type="match status" value="1"/>
</dbReference>
<comment type="subcellular location">
    <subcellularLocation>
        <location evidence="2">Secreted</location>
    </subcellularLocation>
</comment>
<evidence type="ECO:0000259" key="8">
    <source>
        <dbReference type="Pfam" id="PF03425"/>
    </source>
</evidence>
<accession>A0A6B8RR76</accession>
<evidence type="ECO:0000256" key="3">
    <source>
        <dbReference type="ARBA" id="ARBA00012706"/>
    </source>
</evidence>
<dbReference type="InterPro" id="IPR013783">
    <property type="entry name" value="Ig-like_fold"/>
</dbReference>
<dbReference type="GO" id="GO:0030245">
    <property type="term" value="P:cellulose catabolic process"/>
    <property type="evidence" value="ECO:0007669"/>
    <property type="project" value="InterPro"/>
</dbReference>
<dbReference type="PANTHER" id="PTHR31451">
    <property type="match status" value="1"/>
</dbReference>
<dbReference type="GO" id="GO:0016985">
    <property type="term" value="F:mannan endo-1,4-beta-mannosidase activity"/>
    <property type="evidence" value="ECO:0007669"/>
    <property type="project" value="TreeGrafter"/>
</dbReference>
<name>A0A6B8RR76_9BACL</name>
<dbReference type="GO" id="GO:0005576">
    <property type="term" value="C:extracellular region"/>
    <property type="evidence" value="ECO:0007669"/>
    <property type="project" value="UniProtKB-SubCell"/>
</dbReference>
<dbReference type="Pfam" id="PF26410">
    <property type="entry name" value="GH5_mannosidase"/>
    <property type="match status" value="1"/>
</dbReference>
<reference evidence="11" key="1">
    <citation type="submission" date="2018-11" db="EMBL/GenBank/DDBJ databases">
        <title>Complete genome sequence of Paenibacillus sp. ML311-T8.</title>
        <authorList>
            <person name="Nam Y.-D."/>
            <person name="Kang J."/>
            <person name="Chung W.-H."/>
            <person name="Park Y.S."/>
        </authorList>
    </citation>
    <scope>NUCLEOTIDE SEQUENCE [LARGE SCALE GENOMIC DNA]</scope>
    <source>
        <strain evidence="11">ML311-T8</strain>
    </source>
</reference>
<feature type="domain" description="CBM11" evidence="8">
    <location>
        <begin position="1145"/>
        <end position="1316"/>
    </location>
</feature>
<feature type="domain" description="CBM11" evidence="8">
    <location>
        <begin position="981"/>
        <end position="1143"/>
    </location>
</feature>
<evidence type="ECO:0000256" key="5">
    <source>
        <dbReference type="ARBA" id="ARBA00022729"/>
    </source>
</evidence>
<feature type="domain" description="CBM11" evidence="8">
    <location>
        <begin position="801"/>
        <end position="977"/>
    </location>
</feature>
<keyword evidence="6" id="KW-0378">Hydrolase</keyword>
<evidence type="ECO:0000256" key="4">
    <source>
        <dbReference type="ARBA" id="ARBA00022525"/>
    </source>
</evidence>
<dbReference type="InterPro" id="IPR017853">
    <property type="entry name" value="GH"/>
</dbReference>
<sequence>MRRIKVIAVGLAALLVMGTFFTTLPDLRPAIALADTNTPSVFTNFVTRSSDKLMAGTGEFRFISANVPTLSMVEDITWRTPDAWEQEDAFKTLVQMGATATRPYVFSVRKVEDTADIQRAVMAPGVFNEDVFKAFDKMLQLANQYGVRIIVPFVDQYQWQGGIAEYAAFRNKSKDQFWTDAQLITDFKTTISYVLNRVNTYTGVAYKDDPAIMAWETGNELVPASQLWTHNIAAYIKSIDSHHLVLDGKYGIDDASLVDNSIDMVSNHYYPDHYADYALQVNLDKAKSSGLKPFIVGEFGFKPTAEVGAFLDNVIESGVSGAMIWSLRYHNRDGGFYPHTESTYGGIFYGSYRWPGFPSGNGFDETNLLQTLRTKAFQIRGINPAPPIPVPEAPILLPIEFVSTIGWKGSVGASSYIVERAEQANGAWTVVGPQVFDAVSTDTQLFDDRSAVTAQTYFYRVKAVNSAGTSVYSNVIGPVAAKHVILDEMRNYEKMYDYTTDLELDSKRAADFGGDSSRVKALNTTIAQYVEYALPIANSGSQPVQVKSVHLESYIDKTKPLTSFVMEATTDGITYTPVVASVTDTAGIWLKRVYQTGALAVGTKTIRLRYPTDLAAGQLGRLQIEYQTDGGALTFPEPIHRQIISDGLLTDDFNNFIKMDTHSANLGFFSDNEVYFGGDMKRLGRTSNANESFIYKTGGDMNYFQFVMYARQNPNDYVLPDFKFYTSIDGSSYLPYSDTSKKSTPGDGYWTKTEYTAFKLPAGVRYLKLEFPVVPIAFADQTWNPQASQLQIGVGSLKLDPPPGSAQSAWIDDYESYSGSNANLRAAYMLNQDGSAVTLSLNSANKSSGNYGMKLETNLELGWGGMEKNVSGANWSGNTGIELWVNPGGADVGISIQFTESVDTAGEVWKAARRISGNTPVLIKIPFSEFTIPDWWLNSHPTVGNRKPDLNTPVSFGLYLDGAAGAKTMYMDAIKLYRDPTIDRFETYDGDNAKLRAAYTRNTSGDDITLTLDTRKKNDGSYGLMIDYNLTDAKGFAGVTKDLHSINWLGMNGIRLWVKPDRKNQDLTLQIRETGSEYWEAKLQLSGKDDQLIEIPFHAFHKPAWAPQDNGKLDLASVSEFSIYVDKGSKNKGKGTIYVDSIEAATIGAIDNFETYQGSNTAVAGDYVRNSSGDPVSVTLDAKHNNEGNYSLKLAYSLTNTLGYAGVTKQLGLMDWKSAGYNALQFWIEPPDKTGHVFTLQFKEADGDQWEAQVSMDGKSKKPLLIQVPFSGFGRSLWSTGDGKLDLTSVTEYSLYVNKKNGVSGSFVLYIDEVKLAKIAVLDNFDFYDGDSELVAAKAYTPNPFGGSIIMRPQTEFKQDGKYGLKYDYELPSNSTNFAGATKTLGSMSWEGYKGLNLWLKPDGSNRKLVIQFKEADGETWEQYVQLTGKTAKNLSFNFSGFVHAPWNTAGNGTLDLGSISEYSLYVNQDLGTIGKGTLYFDEIALFKNKP</sequence>
<dbReference type="KEGG" id="ppsc:EHS13_27465"/>
<dbReference type="Proteomes" id="UP000426246">
    <property type="component" value="Chromosome"/>
</dbReference>
<keyword evidence="7" id="KW-0326">Glycosidase</keyword>
<dbReference type="InterPro" id="IPR008979">
    <property type="entry name" value="Galactose-bd-like_sf"/>
</dbReference>
<dbReference type="InterPro" id="IPR005087">
    <property type="entry name" value="CBM11"/>
</dbReference>
<gene>
    <name evidence="10" type="ORF">EHS13_27465</name>
</gene>
<evidence type="ECO:0000259" key="9">
    <source>
        <dbReference type="Pfam" id="PF26410"/>
    </source>
</evidence>
<organism evidence="10 11">
    <name type="scientific">Paenibacillus psychroresistens</name>
    <dbReference type="NCBI Taxonomy" id="1778678"/>
    <lineage>
        <taxon>Bacteria</taxon>
        <taxon>Bacillati</taxon>
        <taxon>Bacillota</taxon>
        <taxon>Bacilli</taxon>
        <taxon>Bacillales</taxon>
        <taxon>Paenibacillaceae</taxon>
        <taxon>Paenibacillus</taxon>
    </lineage>
</organism>
<keyword evidence="4" id="KW-0964">Secreted</keyword>
<dbReference type="InterPro" id="IPR036116">
    <property type="entry name" value="FN3_sf"/>
</dbReference>
<dbReference type="Gene3D" id="2.60.120.260">
    <property type="entry name" value="Galactose-binding domain-like"/>
    <property type="match status" value="1"/>
</dbReference>
<keyword evidence="5" id="KW-0732">Signal</keyword>
<dbReference type="CDD" id="cd00063">
    <property type="entry name" value="FN3"/>
    <property type="match status" value="1"/>
</dbReference>
<dbReference type="SUPFAM" id="SSF49265">
    <property type="entry name" value="Fibronectin type III"/>
    <property type="match status" value="1"/>
</dbReference>
<keyword evidence="11" id="KW-1185">Reference proteome</keyword>
<evidence type="ECO:0000313" key="11">
    <source>
        <dbReference type="Proteomes" id="UP000426246"/>
    </source>
</evidence>
<evidence type="ECO:0000256" key="1">
    <source>
        <dbReference type="ARBA" id="ARBA00001678"/>
    </source>
</evidence>
<dbReference type="GO" id="GO:0008810">
    <property type="term" value="F:cellulase activity"/>
    <property type="evidence" value="ECO:0007669"/>
    <property type="project" value="InterPro"/>
</dbReference>
<dbReference type="SUPFAM" id="SSF49785">
    <property type="entry name" value="Galactose-binding domain-like"/>
    <property type="match status" value="4"/>
</dbReference>